<evidence type="ECO:0000259" key="7">
    <source>
        <dbReference type="Pfam" id="PF12849"/>
    </source>
</evidence>
<feature type="compositionally biased region" description="Low complexity" evidence="5">
    <location>
        <begin position="40"/>
        <end position="63"/>
    </location>
</feature>
<dbReference type="Gene3D" id="3.40.190.10">
    <property type="entry name" value="Periplasmic binding protein-like II"/>
    <property type="match status" value="2"/>
</dbReference>
<dbReference type="InterPro" id="IPR024370">
    <property type="entry name" value="PBP_domain"/>
</dbReference>
<feature type="region of interest" description="Disordered" evidence="5">
    <location>
        <begin position="26"/>
        <end position="73"/>
    </location>
</feature>
<evidence type="ECO:0000256" key="6">
    <source>
        <dbReference type="SAM" id="SignalP"/>
    </source>
</evidence>
<comment type="similarity">
    <text evidence="1 4">Belongs to the PstS family.</text>
</comment>
<protein>
    <recommendedName>
        <fullName evidence="4">Phosphate-binding protein</fullName>
    </recommendedName>
</protein>
<feature type="domain" description="PBP" evidence="7">
    <location>
        <begin position="41"/>
        <end position="335"/>
    </location>
</feature>
<keyword evidence="2 4" id="KW-0813">Transport</keyword>
<sequence length="368" mass="38238">MRNWRAKSAAIAAVSALALITACSSDNEDGGNGGNGGTDGPSLSGTLNGAGSSAQEAAQQAFREGFREQNPDVTINYDATGSGGGREQFAAGAVDYAGTDAYLDDEEGELSRSVENCGELVELPLYVSPIAVAFNLEGIDSLNLSPSTIARIFNQQITNWNDEAIAADNPDVELPDLAITPVNRSDESGTTENFVEYLAATAPEDWPHEVSGDWPVSGGEAAAQTSGVVDAIGAGEGTIGYLDASRAADFGTVAVGVGEEFVEYSPEAAAAVLEVSERVEGRGEFDFAYDLARDTTEAGTYPIVLVSYNLACTTYDDAETAERVRAYFDYMLSEEGQAAAAESAGSAPLSDTLRELFQPAVDAIGAAG</sequence>
<evidence type="ECO:0000256" key="2">
    <source>
        <dbReference type="ARBA" id="ARBA00022448"/>
    </source>
</evidence>
<feature type="signal peptide" evidence="6">
    <location>
        <begin position="1"/>
        <end position="24"/>
    </location>
</feature>
<dbReference type="PANTHER" id="PTHR42996">
    <property type="entry name" value="PHOSPHATE-BINDING PROTEIN PSTS"/>
    <property type="match status" value="1"/>
</dbReference>
<dbReference type="PIRSF" id="PIRSF002756">
    <property type="entry name" value="PstS"/>
    <property type="match status" value="1"/>
</dbReference>
<evidence type="ECO:0000256" key="1">
    <source>
        <dbReference type="ARBA" id="ARBA00008725"/>
    </source>
</evidence>
<dbReference type="EMBL" id="JAVREN010000001">
    <property type="protein sequence ID" value="MDT0305442.1"/>
    <property type="molecule type" value="Genomic_DNA"/>
</dbReference>
<dbReference type="InterPro" id="IPR050962">
    <property type="entry name" value="Phosphate-bind_PstS"/>
</dbReference>
<dbReference type="SUPFAM" id="SSF53850">
    <property type="entry name" value="Periplasmic binding protein-like II"/>
    <property type="match status" value="1"/>
</dbReference>
<name>A0ABU2L1R3_9ACTN</name>
<dbReference type="InterPro" id="IPR005673">
    <property type="entry name" value="ABC_phos-bd_PstS"/>
</dbReference>
<gene>
    <name evidence="8" type="ORF">RM780_00485</name>
</gene>
<keyword evidence="9" id="KW-1185">Reference proteome</keyword>
<dbReference type="RefSeq" id="WP_311628353.1">
    <property type="nucleotide sequence ID" value="NZ_JAVREN010000001.1"/>
</dbReference>
<proteinExistence type="inferred from homology"/>
<reference evidence="9" key="1">
    <citation type="submission" date="2023-07" db="EMBL/GenBank/DDBJ databases">
        <title>30 novel species of actinomycetes from the DSMZ collection.</title>
        <authorList>
            <person name="Nouioui I."/>
        </authorList>
    </citation>
    <scope>NUCLEOTIDE SEQUENCE [LARGE SCALE GENOMIC DNA]</scope>
    <source>
        <strain evidence="9">DSM 44917</strain>
    </source>
</reference>
<comment type="caution">
    <text evidence="8">The sequence shown here is derived from an EMBL/GenBank/DDBJ whole genome shotgun (WGS) entry which is preliminary data.</text>
</comment>
<dbReference type="PANTHER" id="PTHR42996:SF1">
    <property type="entry name" value="PHOSPHATE-BINDING PROTEIN PSTS"/>
    <property type="match status" value="1"/>
</dbReference>
<dbReference type="Proteomes" id="UP001183388">
    <property type="component" value="Unassembled WGS sequence"/>
</dbReference>
<organism evidence="8 9">
    <name type="scientific">Streptomyces boetiae</name>
    <dbReference type="NCBI Taxonomy" id="3075541"/>
    <lineage>
        <taxon>Bacteria</taxon>
        <taxon>Bacillati</taxon>
        <taxon>Actinomycetota</taxon>
        <taxon>Actinomycetes</taxon>
        <taxon>Kitasatosporales</taxon>
        <taxon>Streptomycetaceae</taxon>
        <taxon>Streptomyces</taxon>
    </lineage>
</organism>
<dbReference type="PROSITE" id="PS51257">
    <property type="entry name" value="PROKAR_LIPOPROTEIN"/>
    <property type="match status" value="1"/>
</dbReference>
<evidence type="ECO:0000256" key="4">
    <source>
        <dbReference type="PIRNR" id="PIRNR002756"/>
    </source>
</evidence>
<evidence type="ECO:0000313" key="9">
    <source>
        <dbReference type="Proteomes" id="UP001183388"/>
    </source>
</evidence>
<keyword evidence="3 4" id="KW-0592">Phosphate transport</keyword>
<feature type="compositionally biased region" description="Gly residues" evidence="5">
    <location>
        <begin position="30"/>
        <end position="39"/>
    </location>
</feature>
<evidence type="ECO:0000256" key="3">
    <source>
        <dbReference type="ARBA" id="ARBA00022592"/>
    </source>
</evidence>
<evidence type="ECO:0000256" key="5">
    <source>
        <dbReference type="SAM" id="MobiDB-lite"/>
    </source>
</evidence>
<keyword evidence="6" id="KW-0732">Signal</keyword>
<dbReference type="Pfam" id="PF12849">
    <property type="entry name" value="PBP_like_2"/>
    <property type="match status" value="1"/>
</dbReference>
<feature type="chain" id="PRO_5047060995" description="Phosphate-binding protein" evidence="6">
    <location>
        <begin position="25"/>
        <end position="368"/>
    </location>
</feature>
<accession>A0ABU2L1R3</accession>
<dbReference type="CDD" id="cd13565">
    <property type="entry name" value="PBP2_PstS"/>
    <property type="match status" value="1"/>
</dbReference>
<evidence type="ECO:0000313" key="8">
    <source>
        <dbReference type="EMBL" id="MDT0305442.1"/>
    </source>
</evidence>